<protein>
    <recommendedName>
        <fullName evidence="5">ATP-binding protein</fullName>
    </recommendedName>
</protein>
<evidence type="ECO:0008006" key="5">
    <source>
        <dbReference type="Google" id="ProtNLM"/>
    </source>
</evidence>
<dbReference type="Pfam" id="PF13555">
    <property type="entry name" value="AAA_29"/>
    <property type="match status" value="1"/>
</dbReference>
<dbReference type="Proteomes" id="UP000273119">
    <property type="component" value="Unassembled WGS sequence"/>
</dbReference>
<dbReference type="Pfam" id="PF13558">
    <property type="entry name" value="SbcC_Walker_B"/>
    <property type="match status" value="1"/>
</dbReference>
<gene>
    <name evidence="3" type="ORF">DWQ67_04895</name>
</gene>
<evidence type="ECO:0000256" key="2">
    <source>
        <dbReference type="SAM" id="MobiDB-lite"/>
    </source>
</evidence>
<accession>A0A496PKW4</accession>
<feature type="coiled-coil region" evidence="1">
    <location>
        <begin position="690"/>
        <end position="748"/>
    </location>
</feature>
<name>A0A496PKW4_9MICC</name>
<evidence type="ECO:0000313" key="3">
    <source>
        <dbReference type="EMBL" id="RKW71128.1"/>
    </source>
</evidence>
<evidence type="ECO:0000313" key="4">
    <source>
        <dbReference type="Proteomes" id="UP000273119"/>
    </source>
</evidence>
<comment type="caution">
    <text evidence="3">The sequence shown here is derived from an EMBL/GenBank/DDBJ whole genome shotgun (WGS) entry which is preliminary data.</text>
</comment>
<dbReference type="SUPFAM" id="SSF52540">
    <property type="entry name" value="P-loop containing nucleoside triphosphate hydrolases"/>
    <property type="match status" value="1"/>
</dbReference>
<keyword evidence="4" id="KW-1185">Reference proteome</keyword>
<dbReference type="RefSeq" id="WP_121484463.1">
    <property type="nucleotide sequence ID" value="NZ_QQXL01000002.1"/>
</dbReference>
<proteinExistence type="predicted"/>
<feature type="region of interest" description="Disordered" evidence="2">
    <location>
        <begin position="603"/>
        <end position="630"/>
    </location>
</feature>
<dbReference type="EMBL" id="QQXL01000002">
    <property type="protein sequence ID" value="RKW71128.1"/>
    <property type="molecule type" value="Genomic_DNA"/>
</dbReference>
<reference evidence="3 4" key="1">
    <citation type="submission" date="2018-07" db="EMBL/GenBank/DDBJ databases">
        <title>Arthrobacter sp. nov., isolated from raw cow's milk with high bacterial count.</title>
        <authorList>
            <person name="Hahne J."/>
            <person name="Isele D."/>
            <person name="Lipski A."/>
        </authorList>
    </citation>
    <scope>NUCLEOTIDE SEQUENCE [LARGE SCALE GENOMIC DNA]</scope>
    <source>
        <strain evidence="3 4">JZ R-183</strain>
    </source>
</reference>
<sequence length="1119" mass="123746">MSEIPMFPGYSEGTMQWKAQSLQMVNWGGFHGHHVVEFAPGSTLLSGASGTGKSTLLDAYLALMMPSTVPFNGASNDATQGRARGVDQRNVLSYLRGKRDSARDGEALTDEVLRGEKTPVWGALAMTFVDDRGRLFTALRVYYAAAGATRSTDVLARKFTLGGALDLSELEEFAERRFDPRSLRARFAGLSYHDTDLKFTDALTTRLGIGANGGGDNALRLLARIQAGYQVKTVDSLYKQMVLEEPQTFAVADRALEQFRSLNQAYEDLETDGAKVHALERIDALHAAYLESHERARRLDTFGLAKEGGQTPFSLWALLVEQRLLGEAEEANRRDRTATRSRLVLAKENTATLASELAQVQERQRAEGGGALDLLTSRLDEARSRAERIEHARHDLDRLSRSLGMECDNAAALASLQAQGADFLAAAPEREAALGAERDAQVEAAPLLKARRAELQAEHESLRSRDGRVPVGHDAARRQIAEACGLRAEDLPFAAELLDIAPEHASWRHAAEVTLRGVGLTLLMDARRQQQIRESIDSLRLETRVSFEGVDLSATLRLPQDSGMVSGKLILKDSPFSAWVAERVTRPGVDHLCVDTAAELGGELPKVTPQGQTSRGSGGAHGRSRGQQDILGFSNADRRREIEQEAESLTARLGEHEDVRAAIGVQLASLRSRCDAFTALATVRWEQVDTAAAQAQVESLSAQLDELLEKSDLLGALRQREQGISAELETAREELVRARDHERDLEAAWSALTDRQDQVSDGIEQLRHEAGVELDQDDHDHLDVLLRERDDEVDHRGLAKVVRALRHELDERAARERKAADAAREALEGTFAHFNQRWPDPNRGAGVESYEEFRGISEEIKRHGLFERRQVFSRRFQNWSGNDLKLLHDAYDASMADIEERLEPVNQILESLPFGPQGDRLRIEVRRLAPEALVSFRRRLRELSSDVASEWSEAESEQRFERLREFMGLLAQTEGKGAARRDELLDVRKHLEMTAARLGPAGNVISSYASLGGKSGGESQELVAFIVGSALRYQLGDETRTRPRFAPVFLDEGFVKSDSEFAGRAVQAWIGLGFQLVIGAPLDKVTALEPHMDLNLSVTKNQVTGYSFVTPFRDAEPAV</sequence>
<dbReference type="Gene3D" id="3.40.1140.10">
    <property type="match status" value="1"/>
</dbReference>
<organism evidence="3 4">
    <name type="scientific">Galactobacter caseinivorans</name>
    <dbReference type="NCBI Taxonomy" id="2676123"/>
    <lineage>
        <taxon>Bacteria</taxon>
        <taxon>Bacillati</taxon>
        <taxon>Actinomycetota</taxon>
        <taxon>Actinomycetes</taxon>
        <taxon>Micrococcales</taxon>
        <taxon>Micrococcaceae</taxon>
        <taxon>Galactobacter</taxon>
    </lineage>
</organism>
<dbReference type="InterPro" id="IPR027417">
    <property type="entry name" value="P-loop_NTPase"/>
</dbReference>
<feature type="coiled-coil region" evidence="1">
    <location>
        <begin position="372"/>
        <end position="399"/>
    </location>
</feature>
<dbReference type="AlphaFoldDB" id="A0A496PKW4"/>
<evidence type="ECO:0000256" key="1">
    <source>
        <dbReference type="SAM" id="Coils"/>
    </source>
</evidence>
<keyword evidence="1" id="KW-0175">Coiled coil</keyword>